<accession>A0A1L5PC40</accession>
<protein>
    <submittedName>
        <fullName evidence="1">Nodulation NodZ domain-containing protein</fullName>
    </submittedName>
</protein>
<dbReference type="EMBL" id="CP017243">
    <property type="protein sequence ID" value="APO77674.1"/>
    <property type="molecule type" value="Genomic_DNA"/>
</dbReference>
<dbReference type="Gene3D" id="3.40.50.11350">
    <property type="match status" value="1"/>
</dbReference>
<gene>
    <name evidence="1" type="ORF">AM571_PB00395</name>
</gene>
<evidence type="ECO:0000313" key="1">
    <source>
        <dbReference type="EMBL" id="APO77674.1"/>
    </source>
</evidence>
<dbReference type="InterPro" id="IPR008716">
    <property type="entry name" value="NodZ"/>
</dbReference>
<reference evidence="1 2" key="1">
    <citation type="submission" date="2016-09" db="EMBL/GenBank/DDBJ databases">
        <title>The complete genome sequences of Rhizobium gallicum, symbiovars gallicum and phaseoli, symbionts associated to common bean (Phaseolus vulgaris).</title>
        <authorList>
            <person name="Bustos P."/>
            <person name="Santamaria R.I."/>
            <person name="Perez-Carrascal O.M."/>
            <person name="Juarez S."/>
            <person name="Lozano L."/>
            <person name="Martinez-Flores I."/>
            <person name="Martinez-Romero E."/>
            <person name="Cevallos M."/>
            <person name="Romero D."/>
            <person name="Davila G."/>
            <person name="Gonzalez V."/>
        </authorList>
    </citation>
    <scope>NUCLEOTIDE SEQUENCE [LARGE SCALE GENOMIC DNA]</scope>
    <source>
        <strain evidence="1 2">8C-3</strain>
        <plasmid evidence="2">Plasmid prsp8c3b</plasmid>
    </source>
</reference>
<dbReference type="GO" id="GO:0016758">
    <property type="term" value="F:hexosyltransferase activity"/>
    <property type="evidence" value="ECO:0007669"/>
    <property type="project" value="InterPro"/>
</dbReference>
<proteinExistence type="predicted"/>
<dbReference type="AlphaFoldDB" id="A0A1L5PC40"/>
<keyword evidence="1" id="KW-0614">Plasmid</keyword>
<organism evidence="1 2">
    <name type="scientific">Rhizobium etli 8C-3</name>
    <dbReference type="NCBI Taxonomy" id="538025"/>
    <lineage>
        <taxon>Bacteria</taxon>
        <taxon>Pseudomonadati</taxon>
        <taxon>Pseudomonadota</taxon>
        <taxon>Alphaproteobacteria</taxon>
        <taxon>Hyphomicrobiales</taxon>
        <taxon>Rhizobiaceae</taxon>
        <taxon>Rhizobium/Agrobacterium group</taxon>
        <taxon>Rhizobium</taxon>
    </lineage>
</organism>
<dbReference type="Pfam" id="PF05830">
    <property type="entry name" value="NodZ"/>
    <property type="match status" value="1"/>
</dbReference>
<name>A0A1L5PC40_RHIET</name>
<geneLocation type="plasmid" evidence="2">
    <name>prsp8c3b</name>
</geneLocation>
<evidence type="ECO:0000313" key="2">
    <source>
        <dbReference type="Proteomes" id="UP000185109"/>
    </source>
</evidence>
<sequence>MYFPINHYPEMLSGGPGRPLHSASLGVDGGISALTEMYLLARCDTVIRFPPASAFTRYARLFVPRVIEFDLKDPTRLILTDESSEHEPA</sequence>
<dbReference type="GO" id="GO:0009312">
    <property type="term" value="P:oligosaccharide biosynthetic process"/>
    <property type="evidence" value="ECO:0007669"/>
    <property type="project" value="InterPro"/>
</dbReference>
<dbReference type="Proteomes" id="UP000185109">
    <property type="component" value="Plasmid pRsp8C3b"/>
</dbReference>